<feature type="transmembrane region" description="Helical" evidence="1">
    <location>
        <begin position="463"/>
        <end position="483"/>
    </location>
</feature>
<feature type="transmembrane region" description="Helical" evidence="1">
    <location>
        <begin position="338"/>
        <end position="362"/>
    </location>
</feature>
<protein>
    <submittedName>
        <fullName evidence="2">Transport facilitation</fullName>
    </submittedName>
</protein>
<dbReference type="PANTHER" id="PTHR31610:SF0">
    <property type="entry name" value="SLC26A_SULP TRANSPORTER DOMAIN-CONTAINING PROTEIN"/>
    <property type="match status" value="1"/>
</dbReference>
<proteinExistence type="predicted"/>
<sequence length="550" mass="57371">MTQRAVSSTLGRLVAPGDVNAFFGLVLDNVGNLILMASLLIGVFQFPAEFVLSRMIPGTAVGVLVGDLMYSVLAVRLARRTGRADVTAMPLGLDTPSMFGMVFLVMGPAFVVAKQQGITEELAAEHAWYVGVGITFLTGIFKVAVAPVCGWIRRAVPRAGLLGSLAAIGLVFISFQPLLEVLACPIPGLVTLAIVLATLTARWRLPGGVPGALVAVAVGGIVYMILDQVGMTPTEKAFKAPNTGFALPLPWTGWSTWVGQHWAELLGYVPIAFPFALATVVGGIDCVESATAAGDEYPTGWVIAGEGVATLAGAIFGGVIQTTPYIGHPAYKRMGGRVGYTVGTALFVGGVGLFGLVGPAFALLPKCIIFPILVFIGLEIAAQSFAATPRRHYPAVVFGFIPVVAYLVLIEVNQLVSGLQIPFSKLPSANQTSLQTLTVLANGFLITSLLWTTLVVRLIDGRAVAGAIVAVAAAMLSAVGVMHSPLSSSAIGWPDQLIQRATEEGRIAAAPQLTPWTMAAAYLGVAACLIVLGRVGKPETETEDVKAQGE</sequence>
<feature type="transmembrane region" description="Helical" evidence="1">
    <location>
        <begin position="185"/>
        <end position="201"/>
    </location>
</feature>
<keyword evidence="3" id="KW-1185">Reference proteome</keyword>
<feature type="transmembrane region" description="Helical" evidence="1">
    <location>
        <begin position="513"/>
        <end position="532"/>
    </location>
</feature>
<gene>
    <name evidence="2" type="ORF">FRUB_06822</name>
</gene>
<dbReference type="AlphaFoldDB" id="A0A225D8C0"/>
<comment type="caution">
    <text evidence="2">The sequence shown here is derived from an EMBL/GenBank/DDBJ whole genome shotgun (WGS) entry which is preliminary data.</text>
</comment>
<feature type="transmembrane region" description="Helical" evidence="1">
    <location>
        <begin position="98"/>
        <end position="115"/>
    </location>
</feature>
<dbReference type="Proteomes" id="UP000214646">
    <property type="component" value="Unassembled WGS sequence"/>
</dbReference>
<accession>A0A225D8C0</accession>
<feature type="transmembrane region" description="Helical" evidence="1">
    <location>
        <begin position="395"/>
        <end position="416"/>
    </location>
</feature>
<feature type="transmembrane region" description="Helical" evidence="1">
    <location>
        <begin position="159"/>
        <end position="179"/>
    </location>
</feature>
<keyword evidence="1" id="KW-1133">Transmembrane helix</keyword>
<reference evidence="3" key="1">
    <citation type="submission" date="2017-06" db="EMBL/GenBank/DDBJ databases">
        <title>Genome analysis of Fimbriiglobus ruber SP5, the first member of the order Planctomycetales with confirmed chitinolytic capability.</title>
        <authorList>
            <person name="Ravin N.V."/>
            <person name="Rakitin A.L."/>
            <person name="Ivanova A.A."/>
            <person name="Beletsky A.V."/>
            <person name="Kulichevskaya I.S."/>
            <person name="Mardanov A.V."/>
            <person name="Dedysh S.N."/>
        </authorList>
    </citation>
    <scope>NUCLEOTIDE SEQUENCE [LARGE SCALE GENOMIC DNA]</scope>
    <source>
        <strain evidence="3">SP5</strain>
    </source>
</reference>
<feature type="transmembrane region" description="Helical" evidence="1">
    <location>
        <begin position="368"/>
        <end position="388"/>
    </location>
</feature>
<evidence type="ECO:0000256" key="1">
    <source>
        <dbReference type="SAM" id="Phobius"/>
    </source>
</evidence>
<name>A0A225D8C0_9BACT</name>
<feature type="transmembrane region" description="Helical" evidence="1">
    <location>
        <begin position="208"/>
        <end position="226"/>
    </location>
</feature>
<dbReference type="EMBL" id="NIDE01000014">
    <property type="protein sequence ID" value="OWK37702.1"/>
    <property type="molecule type" value="Genomic_DNA"/>
</dbReference>
<dbReference type="PANTHER" id="PTHR31610">
    <property type="entry name" value="SLR0360 PROTEIN"/>
    <property type="match status" value="1"/>
</dbReference>
<feature type="transmembrane region" description="Helical" evidence="1">
    <location>
        <begin position="21"/>
        <end position="44"/>
    </location>
</feature>
<evidence type="ECO:0000313" key="2">
    <source>
        <dbReference type="EMBL" id="OWK37702.1"/>
    </source>
</evidence>
<feature type="transmembrane region" description="Helical" evidence="1">
    <location>
        <begin position="436"/>
        <end position="456"/>
    </location>
</feature>
<keyword evidence="1" id="KW-0472">Membrane</keyword>
<feature type="transmembrane region" description="Helical" evidence="1">
    <location>
        <begin position="127"/>
        <end position="152"/>
    </location>
</feature>
<dbReference type="OrthoDB" id="3320984at2"/>
<feature type="transmembrane region" description="Helical" evidence="1">
    <location>
        <begin position="56"/>
        <end position="77"/>
    </location>
</feature>
<feature type="transmembrane region" description="Helical" evidence="1">
    <location>
        <begin position="307"/>
        <end position="326"/>
    </location>
</feature>
<evidence type="ECO:0000313" key="3">
    <source>
        <dbReference type="Proteomes" id="UP000214646"/>
    </source>
</evidence>
<dbReference type="RefSeq" id="WP_088257567.1">
    <property type="nucleotide sequence ID" value="NZ_NIDE01000014.1"/>
</dbReference>
<organism evidence="2 3">
    <name type="scientific">Fimbriiglobus ruber</name>
    <dbReference type="NCBI Taxonomy" id="1908690"/>
    <lineage>
        <taxon>Bacteria</taxon>
        <taxon>Pseudomonadati</taxon>
        <taxon>Planctomycetota</taxon>
        <taxon>Planctomycetia</taxon>
        <taxon>Gemmatales</taxon>
        <taxon>Gemmataceae</taxon>
        <taxon>Fimbriiglobus</taxon>
    </lineage>
</organism>
<keyword evidence="1" id="KW-0812">Transmembrane</keyword>